<dbReference type="SUPFAM" id="SSF52540">
    <property type="entry name" value="P-loop containing nucleoside triphosphate hydrolases"/>
    <property type="match status" value="1"/>
</dbReference>
<comment type="caution">
    <text evidence="11">The sequence shown here is derived from an EMBL/GenBank/DDBJ whole genome shotgun (WGS) entry which is preliminary data.</text>
</comment>
<reference evidence="11" key="1">
    <citation type="journal article" date="2013" name="Environ. Microbiol.">
        <title>Microbiota from the distal guts of lean and obese adolescents exhibit partial functional redundancy besides clear differences in community structure.</title>
        <authorList>
            <person name="Ferrer M."/>
            <person name="Ruiz A."/>
            <person name="Lanza F."/>
            <person name="Haange S.B."/>
            <person name="Oberbach A."/>
            <person name="Till H."/>
            <person name="Bargiela R."/>
            <person name="Campoy C."/>
            <person name="Segura M.T."/>
            <person name="Richter M."/>
            <person name="von Bergen M."/>
            <person name="Seifert J."/>
            <person name="Suarez A."/>
        </authorList>
    </citation>
    <scope>NUCLEOTIDE SEQUENCE</scope>
</reference>
<evidence type="ECO:0000256" key="10">
    <source>
        <dbReference type="ARBA" id="ARBA00048567"/>
    </source>
</evidence>
<keyword evidence="5" id="KW-0808">Transferase</keyword>
<comment type="similarity">
    <text evidence="2">Belongs to the shikimate kinase family.</text>
</comment>
<keyword evidence="8" id="KW-0067">ATP-binding</keyword>
<keyword evidence="7" id="KW-0418">Kinase</keyword>
<accession>K1UJN9</accession>
<comment type="catalytic activity">
    <reaction evidence="10">
        <text>shikimate + ATP = 3-phosphoshikimate + ADP + H(+)</text>
        <dbReference type="Rhea" id="RHEA:13121"/>
        <dbReference type="ChEBI" id="CHEBI:15378"/>
        <dbReference type="ChEBI" id="CHEBI:30616"/>
        <dbReference type="ChEBI" id="CHEBI:36208"/>
        <dbReference type="ChEBI" id="CHEBI:145989"/>
        <dbReference type="ChEBI" id="CHEBI:456216"/>
        <dbReference type="EC" id="2.7.1.71"/>
    </reaction>
</comment>
<dbReference type="PANTHER" id="PTHR21087:SF16">
    <property type="entry name" value="SHIKIMATE KINASE 1, CHLOROPLASTIC"/>
    <property type="match status" value="1"/>
</dbReference>
<dbReference type="AlphaFoldDB" id="K1UJN9"/>
<dbReference type="PROSITE" id="PS01128">
    <property type="entry name" value="SHIKIMATE_KINASE"/>
    <property type="match status" value="1"/>
</dbReference>
<evidence type="ECO:0000256" key="6">
    <source>
        <dbReference type="ARBA" id="ARBA00022741"/>
    </source>
</evidence>
<dbReference type="CDD" id="cd01065">
    <property type="entry name" value="NAD_bind_Shikimate_DH"/>
    <property type="match status" value="1"/>
</dbReference>
<dbReference type="EC" id="2.7.1.71" evidence="3"/>
<evidence type="ECO:0000256" key="9">
    <source>
        <dbReference type="ARBA" id="ARBA00023141"/>
    </source>
</evidence>
<evidence type="ECO:0000256" key="8">
    <source>
        <dbReference type="ARBA" id="ARBA00022840"/>
    </source>
</evidence>
<sequence>VSGISAENKKCLVLGSGGASLTVIAVLKDKKAREIVNISRSGENNYENIDRHFDADIIVNTTPVGMYPNNLKSALSLDGFKNLSGVLDIVYNPQKTKLILDAEKRNIKALSGLSMLVAQAKRAAELFLNTKIPDSKIDEIYHKLSLEMKNIILIGMPGSGKTTVGKRIAEALNRDFIDTDEMIVKNVGKPIPDIFANGGEKLFRKYEHEAVLAAGKLSGKVISTGGGVVVNDDNFDALKQNGTIIFLNRSTSYLPTDGRPLSQSNDLNEMFKKRLPLYRKFCDIEADGNDTIENVANNILKELQNENTCN</sequence>
<protein>
    <recommendedName>
        <fullName evidence="3">shikimate kinase</fullName>
        <ecNumber evidence="3">2.7.1.71</ecNumber>
    </recommendedName>
</protein>
<evidence type="ECO:0000256" key="1">
    <source>
        <dbReference type="ARBA" id="ARBA00004842"/>
    </source>
</evidence>
<dbReference type="Gene3D" id="3.40.50.720">
    <property type="entry name" value="NAD(P)-binding Rossmann-like Domain"/>
    <property type="match status" value="1"/>
</dbReference>
<dbReference type="InterPro" id="IPR023000">
    <property type="entry name" value="Shikimate_kinase_CS"/>
</dbReference>
<name>K1UJN9_9ZZZZ</name>
<dbReference type="InterPro" id="IPR036291">
    <property type="entry name" value="NAD(P)-bd_dom_sf"/>
</dbReference>
<dbReference type="InterPro" id="IPR027417">
    <property type="entry name" value="P-loop_NTPase"/>
</dbReference>
<dbReference type="GO" id="GO:0009073">
    <property type="term" value="P:aromatic amino acid family biosynthetic process"/>
    <property type="evidence" value="ECO:0007669"/>
    <property type="project" value="UniProtKB-KW"/>
</dbReference>
<evidence type="ECO:0000256" key="4">
    <source>
        <dbReference type="ARBA" id="ARBA00022605"/>
    </source>
</evidence>
<dbReference type="GO" id="GO:0005524">
    <property type="term" value="F:ATP binding"/>
    <property type="evidence" value="ECO:0007669"/>
    <property type="project" value="UniProtKB-KW"/>
</dbReference>
<dbReference type="InterPro" id="IPR031322">
    <property type="entry name" value="Shikimate/glucono_kinase"/>
</dbReference>
<dbReference type="PANTHER" id="PTHR21087">
    <property type="entry name" value="SHIKIMATE KINASE"/>
    <property type="match status" value="1"/>
</dbReference>
<feature type="non-terminal residue" evidence="11">
    <location>
        <position position="1"/>
    </location>
</feature>
<dbReference type="Pfam" id="PF01202">
    <property type="entry name" value="SKI"/>
    <property type="match status" value="1"/>
</dbReference>
<dbReference type="CDD" id="cd00464">
    <property type="entry name" value="SK"/>
    <property type="match status" value="1"/>
</dbReference>
<evidence type="ECO:0000256" key="5">
    <source>
        <dbReference type="ARBA" id="ARBA00022679"/>
    </source>
</evidence>
<dbReference type="GO" id="GO:0009423">
    <property type="term" value="P:chorismate biosynthetic process"/>
    <property type="evidence" value="ECO:0007669"/>
    <property type="project" value="UniProtKB-UniPathway"/>
</dbReference>
<evidence type="ECO:0000256" key="3">
    <source>
        <dbReference type="ARBA" id="ARBA00012154"/>
    </source>
</evidence>
<dbReference type="HAMAP" id="MF_00109">
    <property type="entry name" value="Shikimate_kinase"/>
    <property type="match status" value="1"/>
</dbReference>
<keyword evidence="9" id="KW-0057">Aromatic amino acid biosynthesis</keyword>
<keyword evidence="6" id="KW-0547">Nucleotide-binding</keyword>
<evidence type="ECO:0000256" key="7">
    <source>
        <dbReference type="ARBA" id="ARBA00022777"/>
    </source>
</evidence>
<dbReference type="GO" id="GO:0005829">
    <property type="term" value="C:cytosol"/>
    <property type="evidence" value="ECO:0007669"/>
    <property type="project" value="TreeGrafter"/>
</dbReference>
<organism evidence="11">
    <name type="scientific">human gut metagenome</name>
    <dbReference type="NCBI Taxonomy" id="408170"/>
    <lineage>
        <taxon>unclassified sequences</taxon>
        <taxon>metagenomes</taxon>
        <taxon>organismal metagenomes</taxon>
    </lineage>
</organism>
<dbReference type="GO" id="GO:0008652">
    <property type="term" value="P:amino acid biosynthetic process"/>
    <property type="evidence" value="ECO:0007669"/>
    <property type="project" value="UniProtKB-KW"/>
</dbReference>
<evidence type="ECO:0000313" key="11">
    <source>
        <dbReference type="EMBL" id="EKC78380.1"/>
    </source>
</evidence>
<keyword evidence="4" id="KW-0028">Amino-acid biosynthesis</keyword>
<dbReference type="EMBL" id="AJWY01002357">
    <property type="protein sequence ID" value="EKC78380.1"/>
    <property type="molecule type" value="Genomic_DNA"/>
</dbReference>
<proteinExistence type="inferred from homology"/>
<evidence type="ECO:0000256" key="2">
    <source>
        <dbReference type="ARBA" id="ARBA00006997"/>
    </source>
</evidence>
<dbReference type="InterPro" id="IPR000623">
    <property type="entry name" value="Shikimate_kinase/TSH1"/>
</dbReference>
<dbReference type="Gene3D" id="3.40.50.300">
    <property type="entry name" value="P-loop containing nucleotide triphosphate hydrolases"/>
    <property type="match status" value="1"/>
</dbReference>
<gene>
    <name evidence="11" type="ORF">LEA_03555</name>
</gene>
<dbReference type="GO" id="GO:0004765">
    <property type="term" value="F:shikimate kinase activity"/>
    <property type="evidence" value="ECO:0007669"/>
    <property type="project" value="UniProtKB-EC"/>
</dbReference>
<dbReference type="PRINTS" id="PR01100">
    <property type="entry name" value="SHIKIMTKNASE"/>
</dbReference>
<dbReference type="SUPFAM" id="SSF51735">
    <property type="entry name" value="NAD(P)-binding Rossmann-fold domains"/>
    <property type="match status" value="1"/>
</dbReference>
<comment type="pathway">
    <text evidence="1">Metabolic intermediate biosynthesis; chorismate biosynthesis; chorismate from D-erythrose 4-phosphate and phosphoenolpyruvate: step 5/7.</text>
</comment>
<dbReference type="UniPathway" id="UPA00053">
    <property type="reaction ID" value="UER00088"/>
</dbReference>